<protein>
    <submittedName>
        <fullName evidence="2">Uncharacterized protein</fullName>
    </submittedName>
</protein>
<keyword evidence="1" id="KW-0812">Transmembrane</keyword>
<keyword evidence="1" id="KW-0472">Membrane</keyword>
<comment type="caution">
    <text evidence="2">The sequence shown here is derived from an EMBL/GenBank/DDBJ whole genome shotgun (WGS) entry which is preliminary data.</text>
</comment>
<keyword evidence="1" id="KW-1133">Transmembrane helix</keyword>
<evidence type="ECO:0000313" key="3">
    <source>
        <dbReference type="Proteomes" id="UP000018747"/>
    </source>
</evidence>
<dbReference type="AlphaFoldDB" id="V6HVR9"/>
<feature type="transmembrane region" description="Helical" evidence="1">
    <location>
        <begin position="12"/>
        <end position="34"/>
    </location>
</feature>
<proteinExistence type="predicted"/>
<evidence type="ECO:0000313" key="2">
    <source>
        <dbReference type="EMBL" id="EQA61925.1"/>
    </source>
</evidence>
<sequence length="48" mass="5698">MSIFFEPPVEDSLILLIFMFQFSFSIFVFAELIVKIQGLKILILFRKK</sequence>
<dbReference type="EMBL" id="AHMT02000042">
    <property type="protein sequence ID" value="EQA61925.1"/>
    <property type="molecule type" value="Genomic_DNA"/>
</dbReference>
<gene>
    <name evidence="2" type="ORF">LEP1GSC062_4144</name>
</gene>
<reference evidence="2" key="1">
    <citation type="submission" date="2013-05" db="EMBL/GenBank/DDBJ databases">
        <authorList>
            <person name="Harkins D.M."/>
            <person name="Durkin A.S."/>
            <person name="Brinkac L.M."/>
            <person name="Haft D.H."/>
            <person name="Selengut J.D."/>
            <person name="Sanka R."/>
            <person name="DePew J."/>
            <person name="Purushe J."/>
            <person name="Hartskeerl R.A."/>
            <person name="Ahmed A."/>
            <person name="van der Linden H."/>
            <person name="Goris M.G.A."/>
            <person name="Vinetz J.M."/>
            <person name="Sutton G.G."/>
            <person name="Nierman W.C."/>
            <person name="Fouts D.E."/>
        </authorList>
    </citation>
    <scope>NUCLEOTIDE SEQUENCE [LARGE SCALE GENOMIC DNA]</scope>
    <source>
        <strain evidence="2">L 60</strain>
    </source>
</reference>
<name>V6HVR9_9LEPT</name>
<accession>V6HVR9</accession>
<keyword evidence="3" id="KW-1185">Reference proteome</keyword>
<dbReference type="Proteomes" id="UP000018747">
    <property type="component" value="Unassembled WGS sequence"/>
</dbReference>
<evidence type="ECO:0000256" key="1">
    <source>
        <dbReference type="SAM" id="Phobius"/>
    </source>
</evidence>
<organism evidence="2 3">
    <name type="scientific">Leptospira alexanderi serovar Manhao 3 str. L 60</name>
    <dbReference type="NCBI Taxonomy" id="1049759"/>
    <lineage>
        <taxon>Bacteria</taxon>
        <taxon>Pseudomonadati</taxon>
        <taxon>Spirochaetota</taxon>
        <taxon>Spirochaetia</taxon>
        <taxon>Leptospirales</taxon>
        <taxon>Leptospiraceae</taxon>
        <taxon>Leptospira</taxon>
    </lineage>
</organism>